<evidence type="ECO:0000313" key="3">
    <source>
        <dbReference type="Proteomes" id="UP000314294"/>
    </source>
</evidence>
<feature type="region of interest" description="Disordered" evidence="1">
    <location>
        <begin position="242"/>
        <end position="269"/>
    </location>
</feature>
<evidence type="ECO:0000256" key="1">
    <source>
        <dbReference type="SAM" id="MobiDB-lite"/>
    </source>
</evidence>
<feature type="compositionally biased region" description="Low complexity" evidence="1">
    <location>
        <begin position="154"/>
        <end position="186"/>
    </location>
</feature>
<sequence>MAALTQVARVCRLRQLRRRSQSAVKSWRSDESSSGSHWASSSRGSTLLMPRSPTEVQTPGLHRGGRTVAVTLLFCSSRVRCSKQLLLRKMACSTGRSEHRNMSLMVSERRSQGPRGDHWEATTAAGSELSSLNTEAISTCRWSELEARRRCTTSRRTPSVSSALRSGASLSQSSPSSEEQLPREQSASTRINTSMVAGEMASRAFLWEKSQASVMKGGSGIGPETRNTRSNLQAYLVTGDYGSKQSTKRGWNWRGEERRGGGGGGGGRE</sequence>
<dbReference type="EMBL" id="SRLO01000449">
    <property type="protein sequence ID" value="TNN55674.1"/>
    <property type="molecule type" value="Genomic_DNA"/>
</dbReference>
<dbReference type="Proteomes" id="UP000314294">
    <property type="component" value="Unassembled WGS sequence"/>
</dbReference>
<dbReference type="AlphaFoldDB" id="A0A4Z2GST4"/>
<protein>
    <submittedName>
        <fullName evidence="2">Uncharacterized protein</fullName>
    </submittedName>
</protein>
<feature type="compositionally biased region" description="Low complexity" evidence="1">
    <location>
        <begin position="32"/>
        <end position="45"/>
    </location>
</feature>
<reference evidence="2 3" key="1">
    <citation type="submission" date="2019-03" db="EMBL/GenBank/DDBJ databases">
        <title>First draft genome of Liparis tanakae, snailfish: a comprehensive survey of snailfish specific genes.</title>
        <authorList>
            <person name="Kim W."/>
            <person name="Song I."/>
            <person name="Jeong J.-H."/>
            <person name="Kim D."/>
            <person name="Kim S."/>
            <person name="Ryu S."/>
            <person name="Song J.Y."/>
            <person name="Lee S.K."/>
        </authorList>
    </citation>
    <scope>NUCLEOTIDE SEQUENCE [LARGE SCALE GENOMIC DNA]</scope>
    <source>
        <tissue evidence="2">Muscle</tissue>
    </source>
</reference>
<accession>A0A4Z2GST4</accession>
<comment type="caution">
    <text evidence="2">The sequence shown here is derived from an EMBL/GenBank/DDBJ whole genome shotgun (WGS) entry which is preliminary data.</text>
</comment>
<feature type="region of interest" description="Disordered" evidence="1">
    <location>
        <begin position="151"/>
        <end position="190"/>
    </location>
</feature>
<feature type="region of interest" description="Disordered" evidence="1">
    <location>
        <begin position="22"/>
        <end position="62"/>
    </location>
</feature>
<organism evidence="2 3">
    <name type="scientific">Liparis tanakae</name>
    <name type="common">Tanaka's snailfish</name>
    <dbReference type="NCBI Taxonomy" id="230148"/>
    <lineage>
        <taxon>Eukaryota</taxon>
        <taxon>Metazoa</taxon>
        <taxon>Chordata</taxon>
        <taxon>Craniata</taxon>
        <taxon>Vertebrata</taxon>
        <taxon>Euteleostomi</taxon>
        <taxon>Actinopterygii</taxon>
        <taxon>Neopterygii</taxon>
        <taxon>Teleostei</taxon>
        <taxon>Neoteleostei</taxon>
        <taxon>Acanthomorphata</taxon>
        <taxon>Eupercaria</taxon>
        <taxon>Perciformes</taxon>
        <taxon>Cottioidei</taxon>
        <taxon>Cottales</taxon>
        <taxon>Liparidae</taxon>
        <taxon>Liparis</taxon>
    </lineage>
</organism>
<keyword evidence="3" id="KW-1185">Reference proteome</keyword>
<proteinExistence type="predicted"/>
<gene>
    <name evidence="2" type="ORF">EYF80_034109</name>
</gene>
<evidence type="ECO:0000313" key="2">
    <source>
        <dbReference type="EMBL" id="TNN55674.1"/>
    </source>
</evidence>
<name>A0A4Z2GST4_9TELE</name>